<feature type="transmembrane region" description="Helical" evidence="1">
    <location>
        <begin position="229"/>
        <end position="250"/>
    </location>
</feature>
<dbReference type="AlphaFoldDB" id="A0A1M5IHJ7"/>
<dbReference type="EMBL" id="FQVE01000005">
    <property type="protein sequence ID" value="SHG27390.1"/>
    <property type="molecule type" value="Genomic_DNA"/>
</dbReference>
<name>A0A1M5IHJ7_9FLAO</name>
<sequence length="308" mass="35613">MIFPKAKKIAKDLGWYKTNDSVFGLYKGYFFNVSDASLMSTPQFKFVTATTGSLTEEQKLHLKTELSTNRKRLKFTNFEISDHGILFKFVENLTFTQLKTVYALLDFSVDLFKNLNIPEQNQCHSCGKDQRISYYDLNDNGVILCDTCFSRENQRFYEIEKERISNEKNYLTGFLGAFLFSVPGILLWVLCAVYFERLASGMAFVIAIFGILGYDYFKGQHGKLTKYIIVLTNIVSIIIANVMTVMTLLVKQGLTINHAIQEFQTNEAVKDFFYQNMVISFILAFFVWIWLLFFNKDNSLTIQPAEKF</sequence>
<feature type="transmembrane region" description="Helical" evidence="1">
    <location>
        <begin position="170"/>
        <end position="195"/>
    </location>
</feature>
<dbReference type="Proteomes" id="UP000184108">
    <property type="component" value="Unassembled WGS sequence"/>
</dbReference>
<keyword evidence="1" id="KW-0812">Transmembrane</keyword>
<feature type="transmembrane region" description="Helical" evidence="1">
    <location>
        <begin position="272"/>
        <end position="294"/>
    </location>
</feature>
<proteinExistence type="predicted"/>
<evidence type="ECO:0000313" key="2">
    <source>
        <dbReference type="EMBL" id="SHG27390.1"/>
    </source>
</evidence>
<keyword evidence="1" id="KW-1133">Transmembrane helix</keyword>
<protein>
    <submittedName>
        <fullName evidence="2">Uncharacterized protein</fullName>
    </submittedName>
</protein>
<organism evidence="2 3">
    <name type="scientific">Chryseobacterium vrystaatense</name>
    <dbReference type="NCBI Taxonomy" id="307480"/>
    <lineage>
        <taxon>Bacteria</taxon>
        <taxon>Pseudomonadati</taxon>
        <taxon>Bacteroidota</taxon>
        <taxon>Flavobacteriia</taxon>
        <taxon>Flavobacteriales</taxon>
        <taxon>Weeksellaceae</taxon>
        <taxon>Chryseobacterium group</taxon>
        <taxon>Chryseobacterium</taxon>
    </lineage>
</organism>
<keyword evidence="1" id="KW-0472">Membrane</keyword>
<accession>A0A1M5IHJ7</accession>
<gene>
    <name evidence="2" type="ORF">SAMN02787073_3862</name>
</gene>
<feature type="transmembrane region" description="Helical" evidence="1">
    <location>
        <begin position="201"/>
        <end position="217"/>
    </location>
</feature>
<reference evidence="3" key="1">
    <citation type="submission" date="2016-11" db="EMBL/GenBank/DDBJ databases">
        <authorList>
            <person name="Varghese N."/>
            <person name="Submissions S."/>
        </authorList>
    </citation>
    <scope>NUCLEOTIDE SEQUENCE [LARGE SCALE GENOMIC DNA]</scope>
    <source>
        <strain evidence="3">YR203</strain>
    </source>
</reference>
<evidence type="ECO:0000256" key="1">
    <source>
        <dbReference type="SAM" id="Phobius"/>
    </source>
</evidence>
<dbReference type="RefSeq" id="WP_073174976.1">
    <property type="nucleotide sequence ID" value="NZ_FQVE01000005.1"/>
</dbReference>
<evidence type="ECO:0000313" key="3">
    <source>
        <dbReference type="Proteomes" id="UP000184108"/>
    </source>
</evidence>